<evidence type="ECO:0000313" key="2">
    <source>
        <dbReference type="Proteomes" id="UP000799421"/>
    </source>
</evidence>
<organism evidence="1 2">
    <name type="scientific">Piedraia hortae CBS 480.64</name>
    <dbReference type="NCBI Taxonomy" id="1314780"/>
    <lineage>
        <taxon>Eukaryota</taxon>
        <taxon>Fungi</taxon>
        <taxon>Dikarya</taxon>
        <taxon>Ascomycota</taxon>
        <taxon>Pezizomycotina</taxon>
        <taxon>Dothideomycetes</taxon>
        <taxon>Dothideomycetidae</taxon>
        <taxon>Capnodiales</taxon>
        <taxon>Piedraiaceae</taxon>
        <taxon>Piedraia</taxon>
    </lineage>
</organism>
<dbReference type="AlphaFoldDB" id="A0A6A7BZU9"/>
<accession>A0A6A7BZU9</accession>
<sequence>MFVFMMYDSFIKWKLELDDRSKTQRQILFTARSSSIVFWGRGEPPRIKRERILTTNVFTQL</sequence>
<keyword evidence="2" id="KW-1185">Reference proteome</keyword>
<gene>
    <name evidence="1" type="ORF">K470DRAFT_62240</name>
</gene>
<name>A0A6A7BZU9_9PEZI</name>
<protein>
    <submittedName>
        <fullName evidence="1">Uncharacterized protein</fullName>
    </submittedName>
</protein>
<dbReference type="Proteomes" id="UP000799421">
    <property type="component" value="Unassembled WGS sequence"/>
</dbReference>
<reference evidence="1" key="1">
    <citation type="journal article" date="2020" name="Stud. Mycol.">
        <title>101 Dothideomycetes genomes: a test case for predicting lifestyles and emergence of pathogens.</title>
        <authorList>
            <person name="Haridas S."/>
            <person name="Albert R."/>
            <person name="Binder M."/>
            <person name="Bloem J."/>
            <person name="Labutti K."/>
            <person name="Salamov A."/>
            <person name="Andreopoulos B."/>
            <person name="Baker S."/>
            <person name="Barry K."/>
            <person name="Bills G."/>
            <person name="Bluhm B."/>
            <person name="Cannon C."/>
            <person name="Castanera R."/>
            <person name="Culley D."/>
            <person name="Daum C."/>
            <person name="Ezra D."/>
            <person name="Gonzalez J."/>
            <person name="Henrissat B."/>
            <person name="Kuo A."/>
            <person name="Liang C."/>
            <person name="Lipzen A."/>
            <person name="Lutzoni F."/>
            <person name="Magnuson J."/>
            <person name="Mondo S."/>
            <person name="Nolan M."/>
            <person name="Ohm R."/>
            <person name="Pangilinan J."/>
            <person name="Park H.-J."/>
            <person name="Ramirez L."/>
            <person name="Alfaro M."/>
            <person name="Sun H."/>
            <person name="Tritt A."/>
            <person name="Yoshinaga Y."/>
            <person name="Zwiers L.-H."/>
            <person name="Turgeon B."/>
            <person name="Goodwin S."/>
            <person name="Spatafora J."/>
            <person name="Crous P."/>
            <person name="Grigoriev I."/>
        </authorList>
    </citation>
    <scope>NUCLEOTIDE SEQUENCE</scope>
    <source>
        <strain evidence="1">CBS 480.64</strain>
    </source>
</reference>
<proteinExistence type="predicted"/>
<dbReference type="EMBL" id="MU005978">
    <property type="protein sequence ID" value="KAF2860790.1"/>
    <property type="molecule type" value="Genomic_DNA"/>
</dbReference>
<evidence type="ECO:0000313" key="1">
    <source>
        <dbReference type="EMBL" id="KAF2860790.1"/>
    </source>
</evidence>